<sequence>MTTSSAALVAGSVVSFMAQVPPAHRESVMLALLMAEYSTAKAMEQGHGINWLEFYRNQLRYYGWDATTPQQVHWPDSRRDELRDDALHAIGKTAGEQHVEAMKLAFAGLREQPPTLLQFEQRALQTGHFRLLPCAPAGANRVDMVLYHEASEARHLTSGFLFRQRRQSQVRAELVRFNVRLFDQTVREKVERSLAEIQGQQIDRLRLPELPSG</sequence>
<evidence type="ECO:0000313" key="1">
    <source>
        <dbReference type="EMBL" id="AIR89317.1"/>
    </source>
</evidence>
<reference evidence="1 2" key="1">
    <citation type="submission" date="2014-09" db="EMBL/GenBank/DDBJ databases">
        <authorList>
            <person name="Chan K.-G."/>
        </authorList>
    </citation>
    <scope>NUCLEOTIDE SEQUENCE [LARGE SCALE GENOMIC DNA]</scope>
    <source>
        <strain evidence="1 2">ND07</strain>
    </source>
</reference>
<dbReference type="OrthoDB" id="6888481at2"/>
<keyword evidence="2" id="KW-1185">Reference proteome</keyword>
<organism evidence="1 2">
    <name type="scientific">Pseudomonas cremoricolorata</name>
    <dbReference type="NCBI Taxonomy" id="157783"/>
    <lineage>
        <taxon>Bacteria</taxon>
        <taxon>Pseudomonadati</taxon>
        <taxon>Pseudomonadota</taxon>
        <taxon>Gammaproteobacteria</taxon>
        <taxon>Pseudomonadales</taxon>
        <taxon>Pseudomonadaceae</taxon>
        <taxon>Pseudomonas</taxon>
    </lineage>
</organism>
<dbReference type="KEGG" id="psw:LK03_08510"/>
<gene>
    <name evidence="1" type="ORF">LK03_08510</name>
</gene>
<dbReference type="AlphaFoldDB" id="A0A089WS43"/>
<evidence type="ECO:0000313" key="2">
    <source>
        <dbReference type="Proteomes" id="UP000029493"/>
    </source>
</evidence>
<protein>
    <submittedName>
        <fullName evidence="1">Uncharacterized protein</fullName>
    </submittedName>
</protein>
<dbReference type="RefSeq" id="WP_038411906.1">
    <property type="nucleotide sequence ID" value="NZ_CP009455.1"/>
</dbReference>
<dbReference type="EMBL" id="CP009455">
    <property type="protein sequence ID" value="AIR89317.1"/>
    <property type="molecule type" value="Genomic_DNA"/>
</dbReference>
<name>A0A089WS43_9PSED</name>
<dbReference type="Proteomes" id="UP000029493">
    <property type="component" value="Chromosome"/>
</dbReference>
<proteinExistence type="predicted"/>
<accession>A0A089WS43</accession>